<sequence>MHKFTSPPMFTSFGYQPSIFMDSSPKSSLLLTTTLQPTFENPVRGHGVQGQALADHSHHDLVQVRVDGETPRCYDPTANSSGNLYSSLWMASVPASPIPGQEEGYRSVESDDPEADDDMMEWTSCCSSPLFPPLPELVRSDEPSPEMEVVPDDPLTSNSGPLSFAFQQHIIHPRLPFRGRSRSMFLATDHHNNRSSSNAYRRVSDFLQNTSIQSIQDWFKNTVEPKALEHGRNLSLLNSLTTLYGAGSTSLVEKGDCPICFQSGSTTIMKVNVNCGHRTCWKCEQSLNRAGNVACPLCRRIRFISTFENLADLFKVTIGLLPRDYVHSTETPRAVMSPAQDPSDPFGLEATENLAMVEHELSDRYLWEPNTSFLEYLQSFALASSCPISDPSLLLQYYQLNAAQDLCYHPFNEINLPEYSDDALIDPPTSGLVLPPHRLYITLIHYCLDLITLPNPQEFQSRVQFKREYMVVELVLLFLVPTDQYSPRGSERIHDAKAWIEHGQWILARIHRFLSSRARLSKMELEGQNQGETTSTHAEDASVPSVPIPRRILYLGVERWIWIAQSLIHLIGWIQTASENPLMMEPFQNRGRRHPSSESTVIKRALDAQYQSPRPKKRARRSR</sequence>
<dbReference type="InterPro" id="IPR013083">
    <property type="entry name" value="Znf_RING/FYVE/PHD"/>
</dbReference>
<comment type="caution">
    <text evidence="7">The sequence shown here is derived from an EMBL/GenBank/DDBJ whole genome shotgun (WGS) entry which is preliminary data.</text>
</comment>
<dbReference type="Gene3D" id="3.30.40.10">
    <property type="entry name" value="Zinc/RING finger domain, C3HC4 (zinc finger)"/>
    <property type="match status" value="1"/>
</dbReference>
<gene>
    <name evidence="7" type="ORF">EMPS_04721</name>
</gene>
<dbReference type="SUPFAM" id="SSF57850">
    <property type="entry name" value="RING/U-box"/>
    <property type="match status" value="1"/>
</dbReference>
<organism evidence="7 8">
    <name type="scientific">Entomortierella parvispora</name>
    <dbReference type="NCBI Taxonomy" id="205924"/>
    <lineage>
        <taxon>Eukaryota</taxon>
        <taxon>Fungi</taxon>
        <taxon>Fungi incertae sedis</taxon>
        <taxon>Mucoromycota</taxon>
        <taxon>Mortierellomycotina</taxon>
        <taxon>Mortierellomycetes</taxon>
        <taxon>Mortierellales</taxon>
        <taxon>Mortierellaceae</taxon>
        <taxon>Entomortierella</taxon>
    </lineage>
</organism>
<dbReference type="OrthoDB" id="2401875at2759"/>
<keyword evidence="2 4" id="KW-0863">Zinc-finger</keyword>
<reference evidence="7" key="1">
    <citation type="submission" date="2021-11" db="EMBL/GenBank/DDBJ databases">
        <authorList>
            <person name="Herlambang A."/>
            <person name="Guo Y."/>
            <person name="Takashima Y."/>
            <person name="Nishizawa T."/>
        </authorList>
    </citation>
    <scope>NUCLEOTIDE SEQUENCE</scope>
    <source>
        <strain evidence="7">E1425</strain>
    </source>
</reference>
<accession>A0A9P3H952</accession>
<name>A0A9P3H952_9FUNG</name>
<dbReference type="EMBL" id="BQFW01000006">
    <property type="protein sequence ID" value="GJJ72364.1"/>
    <property type="molecule type" value="Genomic_DNA"/>
</dbReference>
<feature type="compositionally biased region" description="Basic residues" evidence="5">
    <location>
        <begin position="614"/>
        <end position="623"/>
    </location>
</feature>
<dbReference type="PROSITE" id="PS50089">
    <property type="entry name" value="ZF_RING_2"/>
    <property type="match status" value="1"/>
</dbReference>
<proteinExistence type="predicted"/>
<keyword evidence="3" id="KW-0862">Zinc</keyword>
<dbReference type="AlphaFoldDB" id="A0A9P3H952"/>
<dbReference type="InterPro" id="IPR018957">
    <property type="entry name" value="Znf_C3HC4_RING-type"/>
</dbReference>
<evidence type="ECO:0000256" key="1">
    <source>
        <dbReference type="ARBA" id="ARBA00022723"/>
    </source>
</evidence>
<reference evidence="7" key="2">
    <citation type="journal article" date="2022" name="Microbiol. Resour. Announc.">
        <title>Whole-Genome Sequence of Entomortierella parvispora E1425, a Mucoromycotan Fungus Associated with Burkholderiaceae-Related Endosymbiotic Bacteria.</title>
        <authorList>
            <person name="Herlambang A."/>
            <person name="Guo Y."/>
            <person name="Takashima Y."/>
            <person name="Narisawa K."/>
            <person name="Ohta H."/>
            <person name="Nishizawa T."/>
        </authorList>
    </citation>
    <scope>NUCLEOTIDE SEQUENCE</scope>
    <source>
        <strain evidence="7">E1425</strain>
    </source>
</reference>
<dbReference type="Pfam" id="PF00097">
    <property type="entry name" value="zf-C3HC4"/>
    <property type="match status" value="1"/>
</dbReference>
<evidence type="ECO:0000259" key="6">
    <source>
        <dbReference type="PROSITE" id="PS50089"/>
    </source>
</evidence>
<dbReference type="Proteomes" id="UP000827284">
    <property type="component" value="Unassembled WGS sequence"/>
</dbReference>
<evidence type="ECO:0000256" key="4">
    <source>
        <dbReference type="PROSITE-ProRule" id="PRU00175"/>
    </source>
</evidence>
<feature type="region of interest" description="Disordered" evidence="5">
    <location>
        <begin position="586"/>
        <end position="623"/>
    </location>
</feature>
<keyword evidence="1" id="KW-0479">Metal-binding</keyword>
<evidence type="ECO:0000256" key="5">
    <source>
        <dbReference type="SAM" id="MobiDB-lite"/>
    </source>
</evidence>
<evidence type="ECO:0000256" key="3">
    <source>
        <dbReference type="ARBA" id="ARBA00022833"/>
    </source>
</evidence>
<keyword evidence="8" id="KW-1185">Reference proteome</keyword>
<evidence type="ECO:0000313" key="7">
    <source>
        <dbReference type="EMBL" id="GJJ72364.1"/>
    </source>
</evidence>
<feature type="domain" description="RING-type" evidence="6">
    <location>
        <begin position="257"/>
        <end position="299"/>
    </location>
</feature>
<dbReference type="InterPro" id="IPR001841">
    <property type="entry name" value="Znf_RING"/>
</dbReference>
<evidence type="ECO:0000313" key="8">
    <source>
        <dbReference type="Proteomes" id="UP000827284"/>
    </source>
</evidence>
<protein>
    <recommendedName>
        <fullName evidence="6">RING-type domain-containing protein</fullName>
    </recommendedName>
</protein>
<dbReference type="GO" id="GO:0008270">
    <property type="term" value="F:zinc ion binding"/>
    <property type="evidence" value="ECO:0007669"/>
    <property type="project" value="UniProtKB-KW"/>
</dbReference>
<dbReference type="SMART" id="SM00184">
    <property type="entry name" value="RING"/>
    <property type="match status" value="1"/>
</dbReference>
<evidence type="ECO:0000256" key="2">
    <source>
        <dbReference type="ARBA" id="ARBA00022771"/>
    </source>
</evidence>